<keyword evidence="1" id="KW-1133">Transmembrane helix</keyword>
<evidence type="ECO:0000313" key="4">
    <source>
        <dbReference type="Proteomes" id="UP000316304"/>
    </source>
</evidence>
<evidence type="ECO:0000259" key="2">
    <source>
        <dbReference type="Pfam" id="PF21742"/>
    </source>
</evidence>
<keyword evidence="1" id="KW-0472">Membrane</keyword>
<dbReference type="RefSeq" id="WP_146594876.1">
    <property type="nucleotide sequence ID" value="NZ_SJPT01000004.1"/>
</dbReference>
<feature type="transmembrane region" description="Helical" evidence="1">
    <location>
        <begin position="53"/>
        <end position="76"/>
    </location>
</feature>
<dbReference type="Proteomes" id="UP000316304">
    <property type="component" value="Unassembled WGS sequence"/>
</dbReference>
<keyword evidence="1" id="KW-0812">Transmembrane</keyword>
<dbReference type="AlphaFoldDB" id="A0A5C6CHT7"/>
<reference evidence="3 4" key="1">
    <citation type="submission" date="2019-02" db="EMBL/GenBank/DDBJ databases">
        <title>Deep-cultivation of Planctomycetes and their phenomic and genomic characterization uncovers novel biology.</title>
        <authorList>
            <person name="Wiegand S."/>
            <person name="Jogler M."/>
            <person name="Boedeker C."/>
            <person name="Pinto D."/>
            <person name="Vollmers J."/>
            <person name="Rivas-Marin E."/>
            <person name="Kohn T."/>
            <person name="Peeters S.H."/>
            <person name="Heuer A."/>
            <person name="Rast P."/>
            <person name="Oberbeckmann S."/>
            <person name="Bunk B."/>
            <person name="Jeske O."/>
            <person name="Meyerdierks A."/>
            <person name="Storesund J.E."/>
            <person name="Kallscheuer N."/>
            <person name="Luecker S."/>
            <person name="Lage O.M."/>
            <person name="Pohl T."/>
            <person name="Merkel B.J."/>
            <person name="Hornburger P."/>
            <person name="Mueller R.-W."/>
            <person name="Bruemmer F."/>
            <person name="Labrenz M."/>
            <person name="Spormann A.M."/>
            <person name="Op Den Camp H."/>
            <person name="Overmann J."/>
            <person name="Amann R."/>
            <person name="Jetten M.S.M."/>
            <person name="Mascher T."/>
            <person name="Medema M.H."/>
            <person name="Devos D.P."/>
            <person name="Kaster A.-K."/>
            <person name="Ovreas L."/>
            <person name="Rohde M."/>
            <person name="Galperin M.Y."/>
            <person name="Jogler C."/>
        </authorList>
    </citation>
    <scope>NUCLEOTIDE SEQUENCE [LARGE SCALE GENOMIC DNA]</scope>
    <source>
        <strain evidence="3 4">Pla52o</strain>
    </source>
</reference>
<name>A0A5C6CHT7_9BACT</name>
<evidence type="ECO:0000256" key="1">
    <source>
        <dbReference type="SAM" id="Phobius"/>
    </source>
</evidence>
<dbReference type="Pfam" id="PF21742">
    <property type="entry name" value="DUF6868"/>
    <property type="match status" value="1"/>
</dbReference>
<dbReference type="InterPro" id="IPR049220">
    <property type="entry name" value="DUF6868"/>
</dbReference>
<proteinExistence type="predicted"/>
<dbReference type="EMBL" id="SJPT01000004">
    <property type="protein sequence ID" value="TWU23094.1"/>
    <property type="molecule type" value="Genomic_DNA"/>
</dbReference>
<organism evidence="3 4">
    <name type="scientific">Novipirellula galeiformis</name>
    <dbReference type="NCBI Taxonomy" id="2528004"/>
    <lineage>
        <taxon>Bacteria</taxon>
        <taxon>Pseudomonadati</taxon>
        <taxon>Planctomycetota</taxon>
        <taxon>Planctomycetia</taxon>
        <taxon>Pirellulales</taxon>
        <taxon>Pirellulaceae</taxon>
        <taxon>Novipirellula</taxon>
    </lineage>
</organism>
<comment type="caution">
    <text evidence="3">The sequence shown here is derived from an EMBL/GenBank/DDBJ whole genome shotgun (WGS) entry which is preliminary data.</text>
</comment>
<dbReference type="OrthoDB" id="287243at2"/>
<sequence>MSIAELANFLGWCTLINFGILACAAASLLMIGKSVAKFHHRLFAIPPTDLPKAYFNYLANYKLLIIVFNLVPYLALRIMGTS</sequence>
<evidence type="ECO:0000313" key="3">
    <source>
        <dbReference type="EMBL" id="TWU23094.1"/>
    </source>
</evidence>
<keyword evidence="4" id="KW-1185">Reference proteome</keyword>
<feature type="domain" description="DUF6868" evidence="2">
    <location>
        <begin position="1"/>
        <end position="79"/>
    </location>
</feature>
<protein>
    <recommendedName>
        <fullName evidence="2">DUF6868 domain-containing protein</fullName>
    </recommendedName>
</protein>
<accession>A0A5C6CHT7</accession>
<feature type="transmembrane region" description="Helical" evidence="1">
    <location>
        <begin position="6"/>
        <end position="32"/>
    </location>
</feature>
<gene>
    <name evidence="3" type="ORF">Pla52o_26290</name>
</gene>